<keyword evidence="1" id="KW-1133">Transmembrane helix</keyword>
<reference evidence="3" key="3">
    <citation type="submission" date="2016-03" db="UniProtKB">
        <authorList>
            <consortium name="EnsemblProtists"/>
        </authorList>
    </citation>
    <scope>IDENTIFICATION</scope>
</reference>
<reference evidence="2 4" key="1">
    <citation type="journal article" date="2012" name="Nature">
        <title>Algal genomes reveal evolutionary mosaicism and the fate of nucleomorphs.</title>
        <authorList>
            <consortium name="DOE Joint Genome Institute"/>
            <person name="Curtis B.A."/>
            <person name="Tanifuji G."/>
            <person name="Burki F."/>
            <person name="Gruber A."/>
            <person name="Irimia M."/>
            <person name="Maruyama S."/>
            <person name="Arias M.C."/>
            <person name="Ball S.G."/>
            <person name="Gile G.H."/>
            <person name="Hirakawa Y."/>
            <person name="Hopkins J.F."/>
            <person name="Kuo A."/>
            <person name="Rensing S.A."/>
            <person name="Schmutz J."/>
            <person name="Symeonidi A."/>
            <person name="Elias M."/>
            <person name="Eveleigh R.J."/>
            <person name="Herman E.K."/>
            <person name="Klute M.J."/>
            <person name="Nakayama T."/>
            <person name="Obornik M."/>
            <person name="Reyes-Prieto A."/>
            <person name="Armbrust E.V."/>
            <person name="Aves S.J."/>
            <person name="Beiko R.G."/>
            <person name="Coutinho P."/>
            <person name="Dacks J.B."/>
            <person name="Durnford D.G."/>
            <person name="Fast N.M."/>
            <person name="Green B.R."/>
            <person name="Grisdale C.J."/>
            <person name="Hempel F."/>
            <person name="Henrissat B."/>
            <person name="Hoppner M.P."/>
            <person name="Ishida K."/>
            <person name="Kim E."/>
            <person name="Koreny L."/>
            <person name="Kroth P.G."/>
            <person name="Liu Y."/>
            <person name="Malik S.B."/>
            <person name="Maier U.G."/>
            <person name="McRose D."/>
            <person name="Mock T."/>
            <person name="Neilson J.A."/>
            <person name="Onodera N.T."/>
            <person name="Poole A.M."/>
            <person name="Pritham E.J."/>
            <person name="Richards T.A."/>
            <person name="Rocap G."/>
            <person name="Roy S.W."/>
            <person name="Sarai C."/>
            <person name="Schaack S."/>
            <person name="Shirato S."/>
            <person name="Slamovits C.H."/>
            <person name="Spencer D.F."/>
            <person name="Suzuki S."/>
            <person name="Worden A.Z."/>
            <person name="Zauner S."/>
            <person name="Barry K."/>
            <person name="Bell C."/>
            <person name="Bharti A.K."/>
            <person name="Crow J.A."/>
            <person name="Grimwood J."/>
            <person name="Kramer R."/>
            <person name="Lindquist E."/>
            <person name="Lucas S."/>
            <person name="Salamov A."/>
            <person name="McFadden G.I."/>
            <person name="Lane C.E."/>
            <person name="Keeling P.J."/>
            <person name="Gray M.W."/>
            <person name="Grigoriev I.V."/>
            <person name="Archibald J.M."/>
        </authorList>
    </citation>
    <scope>NUCLEOTIDE SEQUENCE</scope>
    <source>
        <strain evidence="2 4">CCMP2712</strain>
    </source>
</reference>
<dbReference type="RefSeq" id="XP_005837887.1">
    <property type="nucleotide sequence ID" value="XM_005837830.1"/>
</dbReference>
<evidence type="ECO:0000313" key="4">
    <source>
        <dbReference type="Proteomes" id="UP000011087"/>
    </source>
</evidence>
<feature type="transmembrane region" description="Helical" evidence="1">
    <location>
        <begin position="83"/>
        <end position="105"/>
    </location>
</feature>
<reference evidence="4" key="2">
    <citation type="submission" date="2012-11" db="EMBL/GenBank/DDBJ databases">
        <authorList>
            <person name="Kuo A."/>
            <person name="Curtis B.A."/>
            <person name="Tanifuji G."/>
            <person name="Burki F."/>
            <person name="Gruber A."/>
            <person name="Irimia M."/>
            <person name="Maruyama S."/>
            <person name="Arias M.C."/>
            <person name="Ball S.G."/>
            <person name="Gile G.H."/>
            <person name="Hirakawa Y."/>
            <person name="Hopkins J.F."/>
            <person name="Rensing S.A."/>
            <person name="Schmutz J."/>
            <person name="Symeonidi A."/>
            <person name="Elias M."/>
            <person name="Eveleigh R.J."/>
            <person name="Herman E.K."/>
            <person name="Klute M.J."/>
            <person name="Nakayama T."/>
            <person name="Obornik M."/>
            <person name="Reyes-Prieto A."/>
            <person name="Armbrust E.V."/>
            <person name="Aves S.J."/>
            <person name="Beiko R.G."/>
            <person name="Coutinho P."/>
            <person name="Dacks J.B."/>
            <person name="Durnford D.G."/>
            <person name="Fast N.M."/>
            <person name="Green B.R."/>
            <person name="Grisdale C."/>
            <person name="Hempe F."/>
            <person name="Henrissat B."/>
            <person name="Hoppner M.P."/>
            <person name="Ishida K.-I."/>
            <person name="Kim E."/>
            <person name="Koreny L."/>
            <person name="Kroth P.G."/>
            <person name="Liu Y."/>
            <person name="Malik S.-B."/>
            <person name="Maier U.G."/>
            <person name="McRose D."/>
            <person name="Mock T."/>
            <person name="Neilson J.A."/>
            <person name="Onodera N.T."/>
            <person name="Poole A.M."/>
            <person name="Pritham E.J."/>
            <person name="Richards T.A."/>
            <person name="Rocap G."/>
            <person name="Roy S.W."/>
            <person name="Sarai C."/>
            <person name="Schaack S."/>
            <person name="Shirato S."/>
            <person name="Slamovits C.H."/>
            <person name="Spencer D.F."/>
            <person name="Suzuki S."/>
            <person name="Worden A.Z."/>
            <person name="Zauner S."/>
            <person name="Barry K."/>
            <person name="Bell C."/>
            <person name="Bharti A.K."/>
            <person name="Crow J.A."/>
            <person name="Grimwood J."/>
            <person name="Kramer R."/>
            <person name="Lindquist E."/>
            <person name="Lucas S."/>
            <person name="Salamov A."/>
            <person name="McFadden G.I."/>
            <person name="Lane C.E."/>
            <person name="Keeling P.J."/>
            <person name="Gray M.W."/>
            <person name="Grigoriev I.V."/>
            <person name="Archibald J.M."/>
        </authorList>
    </citation>
    <scope>NUCLEOTIDE SEQUENCE</scope>
    <source>
        <strain evidence="4">CCMP2712</strain>
    </source>
</reference>
<dbReference type="EnsemblProtists" id="EKX50907">
    <property type="protein sequence ID" value="EKX50907"/>
    <property type="gene ID" value="GUITHDRAFT_103491"/>
</dbReference>
<protein>
    <submittedName>
        <fullName evidence="2 3">Uncharacterized protein</fullName>
    </submittedName>
</protein>
<dbReference type="HOGENOM" id="CLU_2202047_0_0_1"/>
<keyword evidence="1" id="KW-0812">Transmembrane</keyword>
<dbReference type="PaxDb" id="55529-EKX50907"/>
<proteinExistence type="predicted"/>
<evidence type="ECO:0000256" key="1">
    <source>
        <dbReference type="SAM" id="Phobius"/>
    </source>
</evidence>
<dbReference type="EMBL" id="JH992977">
    <property type="protein sequence ID" value="EKX50907.1"/>
    <property type="molecule type" value="Genomic_DNA"/>
</dbReference>
<name>L1JR43_GUITC</name>
<organism evidence="2">
    <name type="scientific">Guillardia theta (strain CCMP2712)</name>
    <name type="common">Cryptophyte</name>
    <dbReference type="NCBI Taxonomy" id="905079"/>
    <lineage>
        <taxon>Eukaryota</taxon>
        <taxon>Cryptophyceae</taxon>
        <taxon>Pyrenomonadales</taxon>
        <taxon>Geminigeraceae</taxon>
        <taxon>Guillardia</taxon>
    </lineage>
</organism>
<dbReference type="AlphaFoldDB" id="L1JR43"/>
<dbReference type="Proteomes" id="UP000011087">
    <property type="component" value="Unassembled WGS sequence"/>
</dbReference>
<dbReference type="GeneID" id="17307585"/>
<keyword evidence="4" id="KW-1185">Reference proteome</keyword>
<sequence>MELTIKDMLILMKEIMERMMMVKNEMMMLMMMKEIMEVMKKKKKMMIKMEMMMMQVMIDISWSCFRGSAPTFALRRCSVWTDGFVRVFMYWASSILVVSICVEVYRMI</sequence>
<evidence type="ECO:0000313" key="2">
    <source>
        <dbReference type="EMBL" id="EKX50907.1"/>
    </source>
</evidence>
<keyword evidence="1" id="KW-0472">Membrane</keyword>
<evidence type="ECO:0000313" key="3">
    <source>
        <dbReference type="EnsemblProtists" id="EKX50907"/>
    </source>
</evidence>
<dbReference type="KEGG" id="gtt:GUITHDRAFT_103491"/>
<gene>
    <name evidence="2" type="ORF">GUITHDRAFT_103491</name>
</gene>
<accession>L1JR43</accession>